<feature type="region of interest" description="Disordered" evidence="1">
    <location>
        <begin position="42"/>
        <end position="98"/>
    </location>
</feature>
<dbReference type="EMBL" id="JBHSDU010000003">
    <property type="protein sequence ID" value="MFC4310363.1"/>
    <property type="molecule type" value="Genomic_DNA"/>
</dbReference>
<evidence type="ECO:0000313" key="2">
    <source>
        <dbReference type="EMBL" id="MFC4310363.1"/>
    </source>
</evidence>
<accession>A0ABV8SRX4</accession>
<protein>
    <submittedName>
        <fullName evidence="2">Uncharacterized protein</fullName>
    </submittedName>
</protein>
<gene>
    <name evidence="2" type="ORF">ACFPN2_14820</name>
</gene>
<comment type="caution">
    <text evidence="2">The sequence shown here is derived from an EMBL/GenBank/DDBJ whole genome shotgun (WGS) entry which is preliminary data.</text>
</comment>
<name>A0ABV8SRX4_9GAMM</name>
<evidence type="ECO:0000256" key="1">
    <source>
        <dbReference type="SAM" id="MobiDB-lite"/>
    </source>
</evidence>
<keyword evidence="3" id="KW-1185">Reference proteome</keyword>
<dbReference type="Proteomes" id="UP001595904">
    <property type="component" value="Unassembled WGS sequence"/>
</dbReference>
<reference evidence="3" key="1">
    <citation type="journal article" date="2019" name="Int. J. Syst. Evol. Microbiol.">
        <title>The Global Catalogue of Microorganisms (GCM) 10K type strain sequencing project: providing services to taxonomists for standard genome sequencing and annotation.</title>
        <authorList>
            <consortium name="The Broad Institute Genomics Platform"/>
            <consortium name="The Broad Institute Genome Sequencing Center for Infectious Disease"/>
            <person name="Wu L."/>
            <person name="Ma J."/>
        </authorList>
    </citation>
    <scope>NUCLEOTIDE SEQUENCE [LARGE SCALE GENOMIC DNA]</scope>
    <source>
        <strain evidence="3">CGMCC 1.10759</strain>
    </source>
</reference>
<evidence type="ECO:0000313" key="3">
    <source>
        <dbReference type="Proteomes" id="UP001595904"/>
    </source>
</evidence>
<proteinExistence type="predicted"/>
<dbReference type="RefSeq" id="WP_380597796.1">
    <property type="nucleotide sequence ID" value="NZ_JBHSDU010000003.1"/>
</dbReference>
<sequence>MSKVVFISVASAAAFGLLSLHLVKQLKAGEATIADLQAQVATLKEQQQQPPPREAKPPAEDIGPQPTEAIGTPPKEPQKLVGVLTSPNQAGPSGMPNRDERMRMFREQRERQRQLMQDPEYRAAMRVQTRANFARQYPGVVQELDLDSQQADAFFDLLAEQQLRANDQMQGLWEMEGVDPNDQAAMQERSRKIQQAAQENQRRNEAEITAHLGAKAQAWKEYQSTMGVRYELENMRNTLSANGLPINEEMSKPMLKAMAQASQADMQENNSFVNLIGGPQALATRPGVNPGGSDNMERHLEIAKKRNQRMLDAISPYLSFEQRAAIEKQQEAQMKMQEAQLRLMRAQSKSENNGVYFLESSGVTVAQP</sequence>
<organism evidence="2 3">
    <name type="scientific">Steroidobacter flavus</name>
    <dbReference type="NCBI Taxonomy" id="1842136"/>
    <lineage>
        <taxon>Bacteria</taxon>
        <taxon>Pseudomonadati</taxon>
        <taxon>Pseudomonadota</taxon>
        <taxon>Gammaproteobacteria</taxon>
        <taxon>Steroidobacterales</taxon>
        <taxon>Steroidobacteraceae</taxon>
        <taxon>Steroidobacter</taxon>
    </lineage>
</organism>